<dbReference type="AlphaFoldDB" id="A0A1Z4JC33"/>
<proteinExistence type="predicted"/>
<reference evidence="1 2" key="1">
    <citation type="submission" date="2017-06" db="EMBL/GenBank/DDBJ databases">
        <title>Genome sequencing of cyanobaciteial culture collection at National Institute for Environmental Studies (NIES).</title>
        <authorList>
            <person name="Hirose Y."/>
            <person name="Shimura Y."/>
            <person name="Fujisawa T."/>
            <person name="Nakamura Y."/>
            <person name="Kawachi M."/>
        </authorList>
    </citation>
    <scope>NUCLEOTIDE SEQUENCE [LARGE SCALE GENOMIC DNA]</scope>
    <source>
        <strain evidence="1 2">NIES-2135</strain>
    </source>
</reference>
<dbReference type="EMBL" id="AP018203">
    <property type="protein sequence ID" value="BAY54312.1"/>
    <property type="molecule type" value="Genomic_DNA"/>
</dbReference>
<sequence length="57" mass="6436">MSTTHDRSLWQTVKSIPHNVIQFMSGAIVRIFGTSDDDYPATGVQPFEGEPTKEKHF</sequence>
<gene>
    <name evidence="1" type="ORF">NIES2135_11290</name>
</gene>
<dbReference type="Proteomes" id="UP000217895">
    <property type="component" value="Chromosome"/>
</dbReference>
<protein>
    <submittedName>
        <fullName evidence="1">Menaquinone-specific isochorismate synthase</fullName>
    </submittedName>
</protein>
<accession>A0A1Z4JC33</accession>
<evidence type="ECO:0000313" key="2">
    <source>
        <dbReference type="Proteomes" id="UP000217895"/>
    </source>
</evidence>
<name>A0A1Z4JC33_LEPBY</name>
<evidence type="ECO:0000313" key="1">
    <source>
        <dbReference type="EMBL" id="BAY54312.1"/>
    </source>
</evidence>
<keyword evidence="2" id="KW-1185">Reference proteome</keyword>
<organism evidence="1 2">
    <name type="scientific">Leptolyngbya boryana NIES-2135</name>
    <dbReference type="NCBI Taxonomy" id="1973484"/>
    <lineage>
        <taxon>Bacteria</taxon>
        <taxon>Bacillati</taxon>
        <taxon>Cyanobacteriota</taxon>
        <taxon>Cyanophyceae</taxon>
        <taxon>Leptolyngbyales</taxon>
        <taxon>Leptolyngbyaceae</taxon>
        <taxon>Leptolyngbya group</taxon>
        <taxon>Leptolyngbya</taxon>
    </lineage>
</organism>